<name>A0ABP7HBF1_9ACTN</name>
<sequence>MDTIHFAFYGRVSTEDNQDPESSRGWQLTRSRALIDSRGGVIVAEFFDVDKSRSIPWQRRPHAAALLAELRNPDRGFEAVVIGEPHRAFYGNQYGLTFPVFEHFGVPLWVPEVGGPIDPGNEAHDLVMSVFGGMSKGERNRIKIRVRTAMSAQAQMEGRFLGGRPPYGYRLADAGPHPNPAKAADGRRLHSLELDPVAAPVVARIFREFLGGRGLYAIAEGLTAAGVPSPAAHDPARNRHRSGVAWSKSAVRAIILNPRYTGRQVWNRQRKDEVLIDVDDVGLGHTTKLRWNSAEEWVWSDEIVHPPIITAEDFAAVKETLAGRGGRQTGRRIKRTDNPYILRGLTCPKARRSPRLAVRWPNAIGNSPSTGLPWRPALTRPWSLAGFVRSRPGKSRPRRGCAGRRPVGGGSCGTTWPR</sequence>
<dbReference type="InterPro" id="IPR050639">
    <property type="entry name" value="SSR_resolvase"/>
</dbReference>
<gene>
    <name evidence="3" type="ORF">GCM10022226_06450</name>
</gene>
<keyword evidence="4" id="KW-1185">Reference proteome</keyword>
<evidence type="ECO:0000313" key="3">
    <source>
        <dbReference type="EMBL" id="GAA3790266.1"/>
    </source>
</evidence>
<dbReference type="PROSITE" id="PS51737">
    <property type="entry name" value="RECOMBINASE_DNA_BIND"/>
    <property type="match status" value="1"/>
</dbReference>
<evidence type="ECO:0000256" key="1">
    <source>
        <dbReference type="SAM" id="MobiDB-lite"/>
    </source>
</evidence>
<dbReference type="Gene3D" id="3.90.1750.20">
    <property type="entry name" value="Putative Large Serine Recombinase, Chain B, Domain 2"/>
    <property type="match status" value="1"/>
</dbReference>
<feature type="domain" description="Recombinase" evidence="2">
    <location>
        <begin position="166"/>
        <end position="327"/>
    </location>
</feature>
<dbReference type="RefSeq" id="WP_344933925.1">
    <property type="nucleotide sequence ID" value="NZ_BAAAZR010000001.1"/>
</dbReference>
<evidence type="ECO:0000259" key="2">
    <source>
        <dbReference type="PROSITE" id="PS51737"/>
    </source>
</evidence>
<dbReference type="PANTHER" id="PTHR30461:SF23">
    <property type="entry name" value="DNA RECOMBINASE-RELATED"/>
    <property type="match status" value="1"/>
</dbReference>
<dbReference type="Gene3D" id="3.40.50.1390">
    <property type="entry name" value="Resolvase, N-terminal catalytic domain"/>
    <property type="match status" value="1"/>
</dbReference>
<dbReference type="InterPro" id="IPR011109">
    <property type="entry name" value="DNA_bind_recombinase_dom"/>
</dbReference>
<dbReference type="SMART" id="SM00857">
    <property type="entry name" value="Resolvase"/>
    <property type="match status" value="1"/>
</dbReference>
<dbReference type="Pfam" id="PF00239">
    <property type="entry name" value="Resolvase"/>
    <property type="match status" value="1"/>
</dbReference>
<feature type="region of interest" description="Disordered" evidence="1">
    <location>
        <begin position="390"/>
        <end position="418"/>
    </location>
</feature>
<organism evidence="3 4">
    <name type="scientific">Sphaerisporangium flaviroseum</name>
    <dbReference type="NCBI Taxonomy" id="509199"/>
    <lineage>
        <taxon>Bacteria</taxon>
        <taxon>Bacillati</taxon>
        <taxon>Actinomycetota</taxon>
        <taxon>Actinomycetes</taxon>
        <taxon>Streptosporangiales</taxon>
        <taxon>Streptosporangiaceae</taxon>
        <taxon>Sphaerisporangium</taxon>
    </lineage>
</organism>
<accession>A0ABP7HBF1</accession>
<dbReference type="InterPro" id="IPR038109">
    <property type="entry name" value="DNA_bind_recomb_sf"/>
</dbReference>
<dbReference type="EMBL" id="BAAAZR010000001">
    <property type="protein sequence ID" value="GAA3790266.1"/>
    <property type="molecule type" value="Genomic_DNA"/>
</dbReference>
<dbReference type="InterPro" id="IPR036162">
    <property type="entry name" value="Resolvase-like_N_sf"/>
</dbReference>
<feature type="compositionally biased region" description="Basic residues" evidence="1">
    <location>
        <begin position="391"/>
        <end position="402"/>
    </location>
</feature>
<dbReference type="Proteomes" id="UP001500888">
    <property type="component" value="Unassembled WGS sequence"/>
</dbReference>
<dbReference type="SUPFAM" id="SSF53041">
    <property type="entry name" value="Resolvase-like"/>
    <property type="match status" value="1"/>
</dbReference>
<dbReference type="Pfam" id="PF07508">
    <property type="entry name" value="Recombinase"/>
    <property type="match status" value="1"/>
</dbReference>
<comment type="caution">
    <text evidence="3">The sequence shown here is derived from an EMBL/GenBank/DDBJ whole genome shotgun (WGS) entry which is preliminary data.</text>
</comment>
<dbReference type="InterPro" id="IPR006119">
    <property type="entry name" value="Resolv_N"/>
</dbReference>
<reference evidence="4" key="1">
    <citation type="journal article" date="2019" name="Int. J. Syst. Evol. Microbiol.">
        <title>The Global Catalogue of Microorganisms (GCM) 10K type strain sequencing project: providing services to taxonomists for standard genome sequencing and annotation.</title>
        <authorList>
            <consortium name="The Broad Institute Genomics Platform"/>
            <consortium name="The Broad Institute Genome Sequencing Center for Infectious Disease"/>
            <person name="Wu L."/>
            <person name="Ma J."/>
        </authorList>
    </citation>
    <scope>NUCLEOTIDE SEQUENCE [LARGE SCALE GENOMIC DNA]</scope>
    <source>
        <strain evidence="4">JCM 16908</strain>
    </source>
</reference>
<dbReference type="PANTHER" id="PTHR30461">
    <property type="entry name" value="DNA-INVERTASE FROM LAMBDOID PROPHAGE"/>
    <property type="match status" value="1"/>
</dbReference>
<evidence type="ECO:0000313" key="4">
    <source>
        <dbReference type="Proteomes" id="UP001500888"/>
    </source>
</evidence>
<proteinExistence type="predicted"/>
<protein>
    <recommendedName>
        <fullName evidence="2">Recombinase domain-containing protein</fullName>
    </recommendedName>
</protein>
<dbReference type="CDD" id="cd00338">
    <property type="entry name" value="Ser_Recombinase"/>
    <property type="match status" value="1"/>
</dbReference>